<proteinExistence type="predicted"/>
<evidence type="ECO:0000313" key="2">
    <source>
        <dbReference type="EMBL" id="KAJ8029932.1"/>
    </source>
</evidence>
<organism evidence="2 3">
    <name type="scientific">Holothuria leucospilota</name>
    <name type="common">Black long sea cucumber</name>
    <name type="synonym">Mertensiothuria leucospilota</name>
    <dbReference type="NCBI Taxonomy" id="206669"/>
    <lineage>
        <taxon>Eukaryota</taxon>
        <taxon>Metazoa</taxon>
        <taxon>Echinodermata</taxon>
        <taxon>Eleutherozoa</taxon>
        <taxon>Echinozoa</taxon>
        <taxon>Holothuroidea</taxon>
        <taxon>Aspidochirotacea</taxon>
        <taxon>Aspidochirotida</taxon>
        <taxon>Holothuriidae</taxon>
        <taxon>Holothuria</taxon>
    </lineage>
</organism>
<sequence>MENPLPPGLKDLLELHQNCFATEAEPPPPADLISTGKQLDDLKRRRNLEYIHFLKDVCVPLWRRCQNSDLTDDDLEESAIDVNNKIKKLQDDFRKLYKSFQPNRSSSSKEYPTGTQKSDKCGTETKSELYFPCIFYPCFWFPDTGTFTSKIDVLSSKVKINDTTVEFQEGTVRYLERYYSNGEGVYRVPPVMFHNDRFEVKESKGKSQETAKVKKGKLCQFQQGKKDLVKTVESLTGISEFGSELVQSRTDSELQSLCEPSLDDGETMNSAFSTSHSVKEPSQGWKARSDLCEESKECASAQPKRREKSNRKPKKTFVTKINLMTDYDVINKNHEELKKLSENQRKEILRQRKSQRAVDHVAHNFEIFARREKLNAIILTDFKYKSYLQNVLLEEDQFVSNISGDHDLIFICREFGIMFIQIKSNIPENTTTISKDICHALRQLLSDKYTFWQSNRDLPFIEQLPLYCFIAVPFLTDSCLNQFNICPSHKMLIMSNSVLESSKSLSSWIKDKIRIPRDPVFEVDQYRVLIARYIGQGSIKVLPNPVRKTFEQIDRAGKINTHQDRIFLNPEQHAILQEPVNKLQMIAGNYGTGKTLLLAILANKIRKNNSNAKIHCVTCTDISKEGLCNPSSPFQASHQMNDLLRNATRANVFGDVYKSANSSQKVPPFIFVTGEVFFDTLSKMMKLSSSEDEQHFLVDEAPLVLFERREDSNGPLDKFLESLNPNTHVWITIASHTYKVDVGKGEDPAEKARVNMHPSFNFCYLKYTMRVSKRLFKMVQEVETFTQDGHHRFSECGHVIDGPMPRLYTLASCKCKSDTREVGTLPCDCSKERLTHAFEKIFYFVKANHKSDIIVLIEYGVQGAFFTKLCEIVDEVLKNKKKMWLLAFKSKVDDQGGQSLSEDCKEVITVADGRTFRGCENRIVIVVDPYRMNQWFRTHGHVGVPTMVLTRCLGQYIHVTWPDEESWIMCSRVLDEYDDLIGKYRFMPKSWQDHMKEFVRQARMSPRGTLITTLVEKDLLLHCGN</sequence>
<protein>
    <submittedName>
        <fullName evidence="2">Uncharacterized protein</fullName>
    </submittedName>
</protein>
<dbReference type="Proteomes" id="UP001152320">
    <property type="component" value="Chromosome 14"/>
</dbReference>
<keyword evidence="3" id="KW-1185">Reference proteome</keyword>
<dbReference type="Gene3D" id="3.40.50.300">
    <property type="entry name" value="P-loop containing nucleotide triphosphate hydrolases"/>
    <property type="match status" value="1"/>
</dbReference>
<evidence type="ECO:0000313" key="3">
    <source>
        <dbReference type="Proteomes" id="UP001152320"/>
    </source>
</evidence>
<feature type="region of interest" description="Disordered" evidence="1">
    <location>
        <begin position="103"/>
        <end position="122"/>
    </location>
</feature>
<comment type="caution">
    <text evidence="2">The sequence shown here is derived from an EMBL/GenBank/DDBJ whole genome shotgun (WGS) entry which is preliminary data.</text>
</comment>
<accession>A0A9Q1BNI1</accession>
<evidence type="ECO:0000256" key="1">
    <source>
        <dbReference type="SAM" id="MobiDB-lite"/>
    </source>
</evidence>
<feature type="compositionally biased region" description="Polar residues" evidence="1">
    <location>
        <begin position="103"/>
        <end position="116"/>
    </location>
</feature>
<reference evidence="2" key="1">
    <citation type="submission" date="2021-10" db="EMBL/GenBank/DDBJ databases">
        <title>Tropical sea cucumber genome reveals ecological adaptation and Cuvierian tubules defense mechanism.</title>
        <authorList>
            <person name="Chen T."/>
        </authorList>
    </citation>
    <scope>NUCLEOTIDE SEQUENCE</scope>
    <source>
        <strain evidence="2">Nanhai2018</strain>
        <tissue evidence="2">Muscle</tissue>
    </source>
</reference>
<dbReference type="AlphaFoldDB" id="A0A9Q1BNI1"/>
<gene>
    <name evidence="2" type="ORF">HOLleu_29466</name>
</gene>
<name>A0A9Q1BNI1_HOLLE</name>
<dbReference type="EMBL" id="JAIZAY010000014">
    <property type="protein sequence ID" value="KAJ8029932.1"/>
    <property type="molecule type" value="Genomic_DNA"/>
</dbReference>
<dbReference type="InterPro" id="IPR027417">
    <property type="entry name" value="P-loop_NTPase"/>
</dbReference>
<dbReference type="SUPFAM" id="SSF52540">
    <property type="entry name" value="P-loop containing nucleoside triphosphate hydrolases"/>
    <property type="match status" value="1"/>
</dbReference>